<keyword evidence="6 8" id="KW-0472">Membrane</keyword>
<accession>A0ABV2VS47</accession>
<evidence type="ECO:0000256" key="5">
    <source>
        <dbReference type="ARBA" id="ARBA00022989"/>
    </source>
</evidence>
<organism evidence="9 10">
    <name type="scientific">Micromonospora fulviviridis</name>
    <dbReference type="NCBI Taxonomy" id="47860"/>
    <lineage>
        <taxon>Bacteria</taxon>
        <taxon>Bacillati</taxon>
        <taxon>Actinomycetota</taxon>
        <taxon>Actinomycetes</taxon>
        <taxon>Micromonosporales</taxon>
        <taxon>Micromonosporaceae</taxon>
        <taxon>Micromonospora</taxon>
    </lineage>
</organism>
<evidence type="ECO:0000313" key="9">
    <source>
        <dbReference type="EMBL" id="MEU0155613.1"/>
    </source>
</evidence>
<evidence type="ECO:0000256" key="3">
    <source>
        <dbReference type="ARBA" id="ARBA00022475"/>
    </source>
</evidence>
<dbReference type="InterPro" id="IPR003688">
    <property type="entry name" value="TraG/VirD4"/>
</dbReference>
<feature type="compositionally biased region" description="Basic and acidic residues" evidence="7">
    <location>
        <begin position="506"/>
        <end position="516"/>
    </location>
</feature>
<evidence type="ECO:0000256" key="4">
    <source>
        <dbReference type="ARBA" id="ARBA00022692"/>
    </source>
</evidence>
<comment type="subcellular location">
    <subcellularLocation>
        <location evidence="1">Cell membrane</location>
        <topology evidence="1">Multi-pass membrane protein</topology>
    </subcellularLocation>
</comment>
<feature type="compositionally biased region" description="Acidic residues" evidence="7">
    <location>
        <begin position="585"/>
        <end position="594"/>
    </location>
</feature>
<gene>
    <name evidence="9" type="ORF">ABZ071_27675</name>
</gene>
<dbReference type="PANTHER" id="PTHR37937">
    <property type="entry name" value="CONJUGATIVE TRANSFER: DNA TRANSPORT"/>
    <property type="match status" value="1"/>
</dbReference>
<sequence>MSQKNGSDLQAGAVATLGGSGLMYLAGVAGDQLNATAAAAGGDVAMLDVFAGTIPTGMFGMGAVATVWGGHTLYRRLNRRGRVRAKYDNPGWADWMALRKHLSPVATIKTAAHTRPSYSHVTWWNRAWHLRQFRNALAVTDHGVYLGESVVGPTHGRRLYASYRDVILAIAPPQSGKTAWLMGTIIDAPGAVVATSTKHDIYEMTHHLRREGDRPVLLFNPAGLGSLESTLRWNPVRGCEHHATAQSRAAAMTRGVRAMRQGHSDDSGFWEDQATKVLRCFLMAAALDGQGMATVAKWVNTPTDHQALEILREHSARVPAGWVGELRQVVTSEAEKTRDSIFLTLSQSMQFMANPAVAAIVAPGPGEDALDLDQFIASRGTLYLLGDDKSLAPLLVALTQHLFEGAKVHASRQPGGRLDPPMSFILDEAALIVPVDLTRWVADAGGRNIAIVIAAQALAQLYEIYGERGGQVVKTAANTQLYFGGLTLTEDLNAIAEACGTYVTKQHTETEGERRGRSTSTTEVRRPTIEPALVREIPEHHALVLHRTAPPTLIRTTPAWERRDVKRAQRAARKATIPAQRVDDVPSEEPAEQVEPERTLR</sequence>
<feature type="region of interest" description="Disordered" evidence="7">
    <location>
        <begin position="506"/>
        <end position="527"/>
    </location>
</feature>
<keyword evidence="3" id="KW-1003">Cell membrane</keyword>
<evidence type="ECO:0000256" key="7">
    <source>
        <dbReference type="SAM" id="MobiDB-lite"/>
    </source>
</evidence>
<feature type="transmembrane region" description="Helical" evidence="8">
    <location>
        <begin position="49"/>
        <end position="74"/>
    </location>
</feature>
<keyword evidence="5 8" id="KW-1133">Transmembrane helix</keyword>
<name>A0ABV2VS47_9ACTN</name>
<keyword evidence="10" id="KW-1185">Reference proteome</keyword>
<dbReference type="PANTHER" id="PTHR37937:SF1">
    <property type="entry name" value="CONJUGATIVE TRANSFER: DNA TRANSPORT"/>
    <property type="match status" value="1"/>
</dbReference>
<dbReference type="Pfam" id="PF02534">
    <property type="entry name" value="T4SS-DNA_transf"/>
    <property type="match status" value="1"/>
</dbReference>
<dbReference type="InterPro" id="IPR051539">
    <property type="entry name" value="T4SS-coupling_protein"/>
</dbReference>
<feature type="transmembrane region" description="Helical" evidence="8">
    <location>
        <begin position="12"/>
        <end position="29"/>
    </location>
</feature>
<dbReference type="Proteomes" id="UP001550348">
    <property type="component" value="Unassembled WGS sequence"/>
</dbReference>
<evidence type="ECO:0000256" key="1">
    <source>
        <dbReference type="ARBA" id="ARBA00004651"/>
    </source>
</evidence>
<dbReference type="SUPFAM" id="SSF52540">
    <property type="entry name" value="P-loop containing nucleoside triphosphate hydrolases"/>
    <property type="match status" value="1"/>
</dbReference>
<reference evidence="9 10" key="1">
    <citation type="submission" date="2024-06" db="EMBL/GenBank/DDBJ databases">
        <title>The Natural Products Discovery Center: Release of the First 8490 Sequenced Strains for Exploring Actinobacteria Biosynthetic Diversity.</title>
        <authorList>
            <person name="Kalkreuter E."/>
            <person name="Kautsar S.A."/>
            <person name="Yang D."/>
            <person name="Bader C.D."/>
            <person name="Teijaro C.N."/>
            <person name="Fluegel L."/>
            <person name="Davis C.M."/>
            <person name="Simpson J.R."/>
            <person name="Lauterbach L."/>
            <person name="Steele A.D."/>
            <person name="Gui C."/>
            <person name="Meng S."/>
            <person name="Li G."/>
            <person name="Viehrig K."/>
            <person name="Ye F."/>
            <person name="Su P."/>
            <person name="Kiefer A.F."/>
            <person name="Nichols A."/>
            <person name="Cepeda A.J."/>
            <person name="Yan W."/>
            <person name="Fan B."/>
            <person name="Jiang Y."/>
            <person name="Adhikari A."/>
            <person name="Zheng C.-J."/>
            <person name="Schuster L."/>
            <person name="Cowan T.M."/>
            <person name="Smanski M.J."/>
            <person name="Chevrette M.G."/>
            <person name="De Carvalho L.P.S."/>
            <person name="Shen B."/>
        </authorList>
    </citation>
    <scope>NUCLEOTIDE SEQUENCE [LARGE SCALE GENOMIC DNA]</scope>
    <source>
        <strain evidence="9 10">NPDC006286</strain>
    </source>
</reference>
<feature type="region of interest" description="Disordered" evidence="7">
    <location>
        <begin position="564"/>
        <end position="601"/>
    </location>
</feature>
<evidence type="ECO:0000256" key="6">
    <source>
        <dbReference type="ARBA" id="ARBA00023136"/>
    </source>
</evidence>
<keyword evidence="4 8" id="KW-0812">Transmembrane</keyword>
<dbReference type="CDD" id="cd01127">
    <property type="entry name" value="TrwB_TraG_TraD_VirD4"/>
    <property type="match status" value="1"/>
</dbReference>
<dbReference type="InterPro" id="IPR027417">
    <property type="entry name" value="P-loop_NTPase"/>
</dbReference>
<evidence type="ECO:0000256" key="2">
    <source>
        <dbReference type="ARBA" id="ARBA00008806"/>
    </source>
</evidence>
<comment type="similarity">
    <text evidence="2">Belongs to the VirD4/TraG family.</text>
</comment>
<evidence type="ECO:0000313" key="10">
    <source>
        <dbReference type="Proteomes" id="UP001550348"/>
    </source>
</evidence>
<protein>
    <submittedName>
        <fullName evidence="9">Type IV secretory system conjugative DNA transfer family protein</fullName>
    </submittedName>
</protein>
<comment type="caution">
    <text evidence="9">The sequence shown here is derived from an EMBL/GenBank/DDBJ whole genome shotgun (WGS) entry which is preliminary data.</text>
</comment>
<dbReference type="EMBL" id="JBEXRX010000117">
    <property type="protein sequence ID" value="MEU0155613.1"/>
    <property type="molecule type" value="Genomic_DNA"/>
</dbReference>
<dbReference type="RefSeq" id="WP_355667191.1">
    <property type="nucleotide sequence ID" value="NZ_JBEXRX010000117.1"/>
</dbReference>
<evidence type="ECO:0000256" key="8">
    <source>
        <dbReference type="SAM" id="Phobius"/>
    </source>
</evidence>
<proteinExistence type="inferred from homology"/>
<dbReference type="Gene3D" id="3.40.50.300">
    <property type="entry name" value="P-loop containing nucleotide triphosphate hydrolases"/>
    <property type="match status" value="1"/>
</dbReference>